<proteinExistence type="predicted"/>
<dbReference type="Proteomes" id="UP000675882">
    <property type="component" value="Unassembled WGS sequence"/>
</dbReference>
<feature type="transmembrane region" description="Helical" evidence="1">
    <location>
        <begin position="136"/>
        <end position="158"/>
    </location>
</feature>
<feature type="transmembrane region" description="Helical" evidence="1">
    <location>
        <begin position="9"/>
        <end position="28"/>
    </location>
</feature>
<sequence>MLDDIKKVLPLLTVWSPVSALIYILAYWCSFDINPLIYISLSDLLSYGGYSSVVAFCIILSCAVVEFLSPKKREIEKGHEKIILKLALFWFFIGGVVSLYFGLKYPLAVVGYFLSLIPIGNILSSSKFMKEQFKTAALRYAVCLLLFPSPALILFLALSEAHNINEKSSYMAVTIENVTGMKNGEYIFLGKLGDSLFVLPENGTGFIELNRSVVPVLRYKKFNK</sequence>
<accession>A0A916BAQ1</accession>
<dbReference type="AlphaFoldDB" id="A0A916BAQ1"/>
<evidence type="ECO:0000256" key="1">
    <source>
        <dbReference type="SAM" id="Phobius"/>
    </source>
</evidence>
<keyword evidence="1" id="KW-0812">Transmembrane</keyword>
<keyword evidence="3" id="KW-1185">Reference proteome</keyword>
<feature type="transmembrane region" description="Helical" evidence="1">
    <location>
        <begin position="107"/>
        <end position="124"/>
    </location>
</feature>
<comment type="caution">
    <text evidence="2">The sequence shown here is derived from an EMBL/GenBank/DDBJ whole genome shotgun (WGS) entry which is preliminary data.</text>
</comment>
<feature type="transmembrane region" description="Helical" evidence="1">
    <location>
        <begin position="82"/>
        <end position="101"/>
    </location>
</feature>
<dbReference type="RefSeq" id="WP_213035103.1">
    <property type="nucleotide sequence ID" value="NZ_CAJNBL010000005.1"/>
</dbReference>
<keyword evidence="1" id="KW-1133">Transmembrane helix</keyword>
<dbReference type="EMBL" id="CAJNBL010000005">
    <property type="protein sequence ID" value="CAE6692811.1"/>
    <property type="molecule type" value="Genomic_DNA"/>
</dbReference>
<reference evidence="2" key="1">
    <citation type="submission" date="2021-02" db="EMBL/GenBank/DDBJ databases">
        <authorList>
            <person name="Han P."/>
        </authorList>
    </citation>
    <scope>NUCLEOTIDE SEQUENCE</scope>
    <source>
        <strain evidence="2">Candidatus Nitrotoga sp. ZN8</strain>
    </source>
</reference>
<gene>
    <name evidence="2" type="ORF">NTGZN8_130065</name>
</gene>
<evidence type="ECO:0000313" key="3">
    <source>
        <dbReference type="Proteomes" id="UP000675882"/>
    </source>
</evidence>
<name>A0A916BAQ1_9PROT</name>
<feature type="transmembrane region" description="Helical" evidence="1">
    <location>
        <begin position="48"/>
        <end position="70"/>
    </location>
</feature>
<keyword evidence="1" id="KW-0472">Membrane</keyword>
<organism evidence="2 3">
    <name type="scientific">Candidatus Nitrotoga fabula</name>
    <dbReference type="NCBI Taxonomy" id="2182327"/>
    <lineage>
        <taxon>Bacteria</taxon>
        <taxon>Pseudomonadati</taxon>
        <taxon>Pseudomonadota</taxon>
        <taxon>Betaproteobacteria</taxon>
        <taxon>Nitrosomonadales</taxon>
        <taxon>Gallionellaceae</taxon>
        <taxon>Candidatus Nitrotoga</taxon>
    </lineage>
</organism>
<protein>
    <submittedName>
        <fullName evidence="2">Uncharacterized protein</fullName>
    </submittedName>
</protein>
<evidence type="ECO:0000313" key="2">
    <source>
        <dbReference type="EMBL" id="CAE6692811.1"/>
    </source>
</evidence>